<feature type="domain" description="RING-type" evidence="7">
    <location>
        <begin position="397"/>
        <end position="436"/>
    </location>
</feature>
<evidence type="ECO:0000313" key="9">
    <source>
        <dbReference type="EMBL" id="KAK2573373.1"/>
    </source>
</evidence>
<dbReference type="GO" id="GO:0023051">
    <property type="term" value="P:regulation of signaling"/>
    <property type="evidence" value="ECO:0007669"/>
    <property type="project" value="InterPro"/>
</dbReference>
<dbReference type="SMART" id="SM00184">
    <property type="entry name" value="RING"/>
    <property type="match status" value="1"/>
</dbReference>
<evidence type="ECO:0000256" key="4">
    <source>
        <dbReference type="PROSITE-ProRule" id="PRU00175"/>
    </source>
</evidence>
<reference evidence="9" key="1">
    <citation type="journal article" date="2023" name="G3 (Bethesda)">
        <title>Whole genome assembly and annotation of the endangered Caribbean coral Acropora cervicornis.</title>
        <authorList>
            <person name="Selwyn J.D."/>
            <person name="Vollmer S.V."/>
        </authorList>
    </citation>
    <scope>NUCLEOTIDE SEQUENCE</scope>
    <source>
        <strain evidence="9">K2</strain>
    </source>
</reference>
<feature type="domain" description="Cbl-PTB" evidence="8">
    <location>
        <begin position="156"/>
        <end position="367"/>
    </location>
</feature>
<dbReference type="FunFam" id="1.20.930.20:FF:000001">
    <property type="entry name" value="E3 ubiquitin-protein ligase CBL"/>
    <property type="match status" value="1"/>
</dbReference>
<sequence length="956" mass="108689">MVLKDKLLQYYRRIPQRCQINYHSTIGKGWKAGSLTSLRHRKKLKGVYSEKNSGNRQQDQVDQVSGATIWLRKLRKQSTTICEYSIETLKAGLLRLTELSSAMIGCLMTPRDHRGRRTRKLQSSEWIKMADAAPQASRSSRFLHRLQDALTHAVTPRLQIDKKTIEKTWKLMDKVVKLCQNHRLSLKNSPPYILDILPDTYQHLKLIVSKYEDRMHILNDCEYFRIYIENLIKQSKLAIKLFKEGKEKMYVEDSTYRRSLTKLSLVFSHMLAEVKAIFPQGTYIGDGFRITKYDAAEFWKNSFGVCYIFRLSCTRLGQWAIGYVTPEHNILQTIPQNKSLCQALIDGAREGYYLYPDGKLVNPDVSQHLITPADEHIAVTEEQYELYCEMGSTFQLCKICAENNKDIRLEPCGHLMCHFCLEQWQDTGGDGCPFCRSEIKDIHSIVVDPFVPLREQLVSHSATVDLQENHVDVDEEEIMEEVSQWMPFSDSRGFSLHQPSNDLNRQTGDGPPPLPQRRNQLQNMQTPTSPTLVVTHASPFASPRTSNKSSPHSSPFNSPRNSPKNSPRTSPLVSPKTSPRSSPQVSPCNSPQDSPIQGRRGRPPLPLPVGLDEESPPAIPERRYKNRNGSMDKKDKKKDFQSERNSQRDTIGYASIDATRAQGVQEMHCQDHNPTNYAKLAYPPQDEDFEANGKRTPANGNMFADICTNDEGTPYDFPLPVLSEKEDFKNNKRTKENGLEGTARDLEPVLEPFADDPFRAHKKGAQFENDFIKEAPLVVRLPAARSQSHYSGAPRTSNGKRHKQSSPPRTFVKARSSDDVLDDACHANVRTNSNSNENEQNKSSTAGVLPNRASRPVLGSRNSWAGTEARSFHNPTYGGRVDPNRLEPQNDVHRPPPRFPDDVNAEAMQFYEEDFTILQAQGYTREEITRALIVADNNFAMARKILREFSQGTRKL</sequence>
<dbReference type="EMBL" id="JARQWQ010000002">
    <property type="protein sequence ID" value="KAK2573373.1"/>
    <property type="molecule type" value="Genomic_DNA"/>
</dbReference>
<comment type="function">
    <text evidence="5">E3 ubiquitin-protein ligase which accepts ubiquitin from specific E2 ubiquitin-conjugating enzymes, and transfers it to substrates, generally promoting their degradation by the proteasome.</text>
</comment>
<feature type="compositionally biased region" description="Polar residues" evidence="6">
    <location>
        <begin position="543"/>
        <end position="595"/>
    </location>
</feature>
<dbReference type="Gene3D" id="1.10.8.10">
    <property type="entry name" value="DNA helicase RuvA subunit, C-terminal domain"/>
    <property type="match status" value="1"/>
</dbReference>
<dbReference type="Proteomes" id="UP001249851">
    <property type="component" value="Unassembled WGS sequence"/>
</dbReference>
<feature type="region of interest" description="Disordered" evidence="6">
    <location>
        <begin position="489"/>
        <end position="527"/>
    </location>
</feature>
<comment type="catalytic activity">
    <reaction evidence="5">
        <text>S-ubiquitinyl-[E2 ubiquitin-conjugating enzyme]-L-cysteine + [acceptor protein]-L-lysine = [E2 ubiquitin-conjugating enzyme]-L-cysteine + N(6)-ubiquitinyl-[acceptor protein]-L-lysine.</text>
        <dbReference type="EC" id="2.3.2.27"/>
    </reaction>
</comment>
<dbReference type="SUPFAM" id="SSF47668">
    <property type="entry name" value="N-terminal domain of cbl (N-cbl)"/>
    <property type="match status" value="1"/>
</dbReference>
<dbReference type="GO" id="GO:0045121">
    <property type="term" value="C:membrane raft"/>
    <property type="evidence" value="ECO:0007669"/>
    <property type="project" value="TreeGrafter"/>
</dbReference>
<feature type="compositionally biased region" description="Basic and acidic residues" evidence="6">
    <location>
        <begin position="630"/>
        <end position="647"/>
    </location>
</feature>
<keyword evidence="5" id="KW-0808">Transferase</keyword>
<name>A0AAD9R581_ACRCE</name>
<evidence type="ECO:0000256" key="6">
    <source>
        <dbReference type="SAM" id="MobiDB-lite"/>
    </source>
</evidence>
<feature type="compositionally biased region" description="Polar residues" evidence="6">
    <location>
        <begin position="785"/>
        <end position="797"/>
    </location>
</feature>
<dbReference type="InterPro" id="IPR017907">
    <property type="entry name" value="Znf_RING_CS"/>
</dbReference>
<dbReference type="GO" id="GO:0005886">
    <property type="term" value="C:plasma membrane"/>
    <property type="evidence" value="ECO:0007669"/>
    <property type="project" value="TreeGrafter"/>
</dbReference>
<keyword evidence="10" id="KW-1185">Reference proteome</keyword>
<dbReference type="GO" id="GO:0061630">
    <property type="term" value="F:ubiquitin protein ligase activity"/>
    <property type="evidence" value="ECO:0007669"/>
    <property type="project" value="UniProtKB-EC"/>
</dbReference>
<dbReference type="PROSITE" id="PS51506">
    <property type="entry name" value="CBL_PTB"/>
    <property type="match status" value="1"/>
</dbReference>
<dbReference type="GO" id="GO:0001784">
    <property type="term" value="F:phosphotyrosine residue binding"/>
    <property type="evidence" value="ECO:0007669"/>
    <property type="project" value="UniProtKB-UniRule"/>
</dbReference>
<evidence type="ECO:0000256" key="3">
    <source>
        <dbReference type="ARBA" id="ARBA00022833"/>
    </source>
</evidence>
<evidence type="ECO:0000256" key="2">
    <source>
        <dbReference type="ARBA" id="ARBA00022771"/>
    </source>
</evidence>
<dbReference type="InterPro" id="IPR014742">
    <property type="entry name" value="Adaptor_Cbl_SH2-like"/>
</dbReference>
<keyword evidence="1 5" id="KW-0479">Metal-binding</keyword>
<dbReference type="EC" id="2.3.2.27" evidence="5"/>
<dbReference type="GO" id="GO:0005509">
    <property type="term" value="F:calcium ion binding"/>
    <property type="evidence" value="ECO:0007669"/>
    <property type="project" value="UniProtKB-UniRule"/>
</dbReference>
<dbReference type="InterPro" id="IPR024162">
    <property type="entry name" value="Adaptor_Cbl"/>
</dbReference>
<keyword evidence="3 5" id="KW-0862">Zinc</keyword>
<dbReference type="Gene3D" id="1.20.930.20">
    <property type="entry name" value="Adaptor protein Cbl, N-terminal domain"/>
    <property type="match status" value="1"/>
</dbReference>
<feature type="region of interest" description="Disordered" evidence="6">
    <location>
        <begin position="539"/>
        <end position="654"/>
    </location>
</feature>
<dbReference type="Gene3D" id="3.30.505.10">
    <property type="entry name" value="SH2 domain"/>
    <property type="match status" value="1"/>
</dbReference>
<dbReference type="CDD" id="cd16708">
    <property type="entry name" value="RING-HC_Cbl"/>
    <property type="match status" value="1"/>
</dbReference>
<evidence type="ECO:0000259" key="7">
    <source>
        <dbReference type="PROSITE" id="PS50089"/>
    </source>
</evidence>
<dbReference type="GO" id="GO:0008270">
    <property type="term" value="F:zinc ion binding"/>
    <property type="evidence" value="ECO:0007669"/>
    <property type="project" value="UniProtKB-KW"/>
</dbReference>
<evidence type="ECO:0000256" key="5">
    <source>
        <dbReference type="RuleBase" id="RU367001"/>
    </source>
</evidence>
<organism evidence="9 10">
    <name type="scientific">Acropora cervicornis</name>
    <name type="common">Staghorn coral</name>
    <dbReference type="NCBI Taxonomy" id="6130"/>
    <lineage>
        <taxon>Eukaryota</taxon>
        <taxon>Metazoa</taxon>
        <taxon>Cnidaria</taxon>
        <taxon>Anthozoa</taxon>
        <taxon>Hexacorallia</taxon>
        <taxon>Scleractinia</taxon>
        <taxon>Astrocoeniina</taxon>
        <taxon>Acroporidae</taxon>
        <taxon>Acropora</taxon>
    </lineage>
</organism>
<dbReference type="InterPro" id="IPR013083">
    <property type="entry name" value="Znf_RING/FYVE/PHD"/>
</dbReference>
<comment type="pathway">
    <text evidence="5">Protein modification; protein ubiquitination.</text>
</comment>
<dbReference type="PANTHER" id="PTHR23007">
    <property type="entry name" value="CBL"/>
    <property type="match status" value="1"/>
</dbReference>
<dbReference type="InterPro" id="IPR015940">
    <property type="entry name" value="UBA"/>
</dbReference>
<dbReference type="PROSITE" id="PS00518">
    <property type="entry name" value="ZF_RING_1"/>
    <property type="match status" value="1"/>
</dbReference>
<dbReference type="InterPro" id="IPR003153">
    <property type="entry name" value="Adaptor_Cbl_N_hlx"/>
</dbReference>
<keyword evidence="5" id="KW-0833">Ubl conjugation pathway</keyword>
<dbReference type="Pfam" id="PF02262">
    <property type="entry name" value="Cbl_N"/>
    <property type="match status" value="1"/>
</dbReference>
<dbReference type="InterPro" id="IPR001841">
    <property type="entry name" value="Znf_RING"/>
</dbReference>
<dbReference type="SUPFAM" id="SSF55550">
    <property type="entry name" value="SH2 domain"/>
    <property type="match status" value="1"/>
</dbReference>
<dbReference type="GO" id="GO:0007166">
    <property type="term" value="P:cell surface receptor signaling pathway"/>
    <property type="evidence" value="ECO:0007669"/>
    <property type="project" value="InterPro"/>
</dbReference>
<dbReference type="Gene3D" id="3.30.40.10">
    <property type="entry name" value="Zinc/RING finger domain, C3HC4 (zinc finger)"/>
    <property type="match status" value="1"/>
</dbReference>
<protein>
    <recommendedName>
        <fullName evidence="5">E3 ubiquitin-protein ligase CBL</fullName>
        <ecNumber evidence="5">2.3.2.27</ecNumber>
    </recommendedName>
</protein>
<dbReference type="PANTHER" id="PTHR23007:SF11">
    <property type="entry name" value="E3 UBIQUITIN-PROTEIN LIGASE CBL"/>
    <property type="match status" value="1"/>
</dbReference>
<feature type="compositionally biased region" description="Basic and acidic residues" evidence="6">
    <location>
        <begin position="882"/>
        <end position="894"/>
    </location>
</feature>
<dbReference type="Pfam" id="PF02762">
    <property type="entry name" value="Cbl_N3"/>
    <property type="match status" value="1"/>
</dbReference>
<dbReference type="AlphaFoldDB" id="A0AAD9R581"/>
<reference evidence="9" key="2">
    <citation type="journal article" date="2023" name="Science">
        <title>Genomic signatures of disease resistance in endangered staghorn corals.</title>
        <authorList>
            <person name="Vollmer S.V."/>
            <person name="Selwyn J.D."/>
            <person name="Despard B.A."/>
            <person name="Roesel C.L."/>
        </authorList>
    </citation>
    <scope>NUCLEOTIDE SEQUENCE</scope>
    <source>
        <strain evidence="9">K2</strain>
    </source>
</reference>
<gene>
    <name evidence="9" type="ORF">P5673_001023</name>
</gene>
<proteinExistence type="predicted"/>
<comment type="domain">
    <text evidence="5">The N-terminus is composed of the phosphotyrosine binding (PTB) domain, a short linker region and the RING-type zinc finger. The PTB domain, which is also called TKB (tyrosine kinase binding) domain, is composed of three different subdomains: a four-helix bundle (4H), a calcium-binding EF hand and a divergent SH2 domain.</text>
</comment>
<keyword evidence="2 4" id="KW-0863">Zinc-finger</keyword>
<dbReference type="GO" id="GO:0017124">
    <property type="term" value="F:SH3 domain binding"/>
    <property type="evidence" value="ECO:0007669"/>
    <property type="project" value="TreeGrafter"/>
</dbReference>
<dbReference type="SUPFAM" id="SSF57850">
    <property type="entry name" value="RING/U-box"/>
    <property type="match status" value="1"/>
</dbReference>
<feature type="compositionally biased region" description="Low complexity" evidence="6">
    <location>
        <begin position="832"/>
        <end position="844"/>
    </location>
</feature>
<dbReference type="InterPro" id="IPR024159">
    <property type="entry name" value="Cbl_PTB"/>
</dbReference>
<dbReference type="SMART" id="SM00165">
    <property type="entry name" value="UBA"/>
    <property type="match status" value="1"/>
</dbReference>
<comment type="caution">
    <text evidence="9">The sequence shown here is derived from an EMBL/GenBank/DDBJ whole genome shotgun (WGS) entry which is preliminary data.</text>
</comment>
<evidence type="ECO:0000259" key="8">
    <source>
        <dbReference type="PROSITE" id="PS51506"/>
    </source>
</evidence>
<dbReference type="InterPro" id="IPR036860">
    <property type="entry name" value="SH2_dom_sf"/>
</dbReference>
<dbReference type="PROSITE" id="PS50089">
    <property type="entry name" value="ZF_RING_2"/>
    <property type="match status" value="1"/>
</dbReference>
<dbReference type="InterPro" id="IPR036537">
    <property type="entry name" value="Adaptor_Cbl_N_dom_sf"/>
</dbReference>
<dbReference type="FunFam" id="3.30.40.10:FF:000015">
    <property type="entry name" value="E3 ubiquitin-protein ligase CBL"/>
    <property type="match status" value="1"/>
</dbReference>
<evidence type="ECO:0000313" key="10">
    <source>
        <dbReference type="Proteomes" id="UP001249851"/>
    </source>
</evidence>
<accession>A0AAD9R581</accession>
<dbReference type="Pfam" id="PF13920">
    <property type="entry name" value="zf-C3HC4_3"/>
    <property type="match status" value="1"/>
</dbReference>
<feature type="region of interest" description="Disordered" evidence="6">
    <location>
        <begin position="784"/>
        <end position="898"/>
    </location>
</feature>
<keyword evidence="5" id="KW-0106">Calcium</keyword>
<feature type="compositionally biased region" description="Polar residues" evidence="6">
    <location>
        <begin position="497"/>
        <end position="507"/>
    </location>
</feature>
<evidence type="ECO:0000256" key="1">
    <source>
        <dbReference type="ARBA" id="ARBA00022723"/>
    </source>
</evidence>